<keyword evidence="3" id="KW-1185">Reference proteome</keyword>
<organism evidence="2 3">
    <name type="scientific">Dentiscutata erythropus</name>
    <dbReference type="NCBI Taxonomy" id="1348616"/>
    <lineage>
        <taxon>Eukaryota</taxon>
        <taxon>Fungi</taxon>
        <taxon>Fungi incertae sedis</taxon>
        <taxon>Mucoromycota</taxon>
        <taxon>Glomeromycotina</taxon>
        <taxon>Glomeromycetes</taxon>
        <taxon>Diversisporales</taxon>
        <taxon>Gigasporaceae</taxon>
        <taxon>Dentiscutata</taxon>
    </lineage>
</organism>
<reference evidence="2" key="1">
    <citation type="submission" date="2021-06" db="EMBL/GenBank/DDBJ databases">
        <authorList>
            <person name="Kallberg Y."/>
            <person name="Tangrot J."/>
            <person name="Rosling A."/>
        </authorList>
    </citation>
    <scope>NUCLEOTIDE SEQUENCE</scope>
    <source>
        <strain evidence="2">MA453B</strain>
    </source>
</reference>
<accession>A0A9N8W6P0</accession>
<dbReference type="OrthoDB" id="10436829at2759"/>
<dbReference type="EMBL" id="CAJVPY010000540">
    <property type="protein sequence ID" value="CAG8478894.1"/>
    <property type="molecule type" value="Genomic_DNA"/>
</dbReference>
<evidence type="ECO:0000313" key="3">
    <source>
        <dbReference type="Proteomes" id="UP000789405"/>
    </source>
</evidence>
<comment type="caution">
    <text evidence="2">The sequence shown here is derived from an EMBL/GenBank/DDBJ whole genome shotgun (WGS) entry which is preliminary data.</text>
</comment>
<proteinExistence type="predicted"/>
<feature type="compositionally biased region" description="Polar residues" evidence="1">
    <location>
        <begin position="127"/>
        <end position="142"/>
    </location>
</feature>
<feature type="region of interest" description="Disordered" evidence="1">
    <location>
        <begin position="118"/>
        <end position="143"/>
    </location>
</feature>
<name>A0A9N8W6P0_9GLOM</name>
<protein>
    <submittedName>
        <fullName evidence="2">536_t:CDS:1</fullName>
    </submittedName>
</protein>
<evidence type="ECO:0000256" key="1">
    <source>
        <dbReference type="SAM" id="MobiDB-lite"/>
    </source>
</evidence>
<sequence length="169" mass="19941">MGFQDTTIPVYKGAKVDDIEDFLFNYEGYAKAKKYDEETTCFRKVKAENEPELKIVQLKHLKQDDKESVREYTNRYEAYAEAARNKLRANEKHDWYIQESHCPKNYDKAKKKALEMDEYKRDKDLNKNNSSTRSEETAQSNKADVDIDSIINRLAVLSINWVEQEEKLN</sequence>
<evidence type="ECO:0000313" key="2">
    <source>
        <dbReference type="EMBL" id="CAG8478894.1"/>
    </source>
</evidence>
<gene>
    <name evidence="2" type="ORF">DERYTH_LOCUS1822</name>
</gene>
<dbReference type="AlphaFoldDB" id="A0A9N8W6P0"/>
<dbReference type="Proteomes" id="UP000789405">
    <property type="component" value="Unassembled WGS sequence"/>
</dbReference>